<dbReference type="SUPFAM" id="SSF53756">
    <property type="entry name" value="UDP-Glycosyltransferase/glycogen phosphorylase"/>
    <property type="match status" value="1"/>
</dbReference>
<dbReference type="Proteomes" id="UP000233293">
    <property type="component" value="Unassembled WGS sequence"/>
</dbReference>
<keyword evidence="5" id="KW-1185">Reference proteome</keyword>
<gene>
    <name evidence="4" type="ORF">CWS72_17580</name>
</gene>
<dbReference type="InterPro" id="IPR050194">
    <property type="entry name" value="Glycosyltransferase_grp1"/>
</dbReference>
<feature type="transmembrane region" description="Helical" evidence="1">
    <location>
        <begin position="41"/>
        <end position="60"/>
    </location>
</feature>
<keyword evidence="1" id="KW-0812">Transmembrane</keyword>
<dbReference type="Pfam" id="PF13692">
    <property type="entry name" value="Glyco_trans_1_4"/>
    <property type="match status" value="1"/>
</dbReference>
<feature type="transmembrane region" description="Helical" evidence="1">
    <location>
        <begin position="12"/>
        <end position="35"/>
    </location>
</feature>
<keyword evidence="1" id="KW-0472">Membrane</keyword>
<dbReference type="PANTHER" id="PTHR45947:SF13">
    <property type="entry name" value="TRANSFERASE"/>
    <property type="match status" value="1"/>
</dbReference>
<proteinExistence type="predicted"/>
<dbReference type="Gene3D" id="3.40.50.2000">
    <property type="entry name" value="Glycogen Phosphorylase B"/>
    <property type="match status" value="2"/>
</dbReference>
<dbReference type="PANTHER" id="PTHR45947">
    <property type="entry name" value="SULFOQUINOVOSYL TRANSFERASE SQD2"/>
    <property type="match status" value="1"/>
</dbReference>
<feature type="transmembrane region" description="Helical" evidence="1">
    <location>
        <begin position="275"/>
        <end position="294"/>
    </location>
</feature>
<comment type="caution">
    <text evidence="4">The sequence shown here is derived from an EMBL/GenBank/DDBJ whole genome shotgun (WGS) entry which is preliminary data.</text>
</comment>
<evidence type="ECO:0000313" key="5">
    <source>
        <dbReference type="Proteomes" id="UP000233293"/>
    </source>
</evidence>
<dbReference type="InterPro" id="IPR028098">
    <property type="entry name" value="Glyco_trans_4-like_N"/>
</dbReference>
<feature type="domain" description="Acyltransferase 3" evidence="2">
    <location>
        <begin position="11"/>
        <end position="314"/>
    </location>
</feature>
<accession>A0A2N3PS85</accession>
<feature type="transmembrane region" description="Helical" evidence="1">
    <location>
        <begin position="81"/>
        <end position="105"/>
    </location>
</feature>
<dbReference type="OrthoDB" id="7249056at2"/>
<feature type="transmembrane region" description="Helical" evidence="1">
    <location>
        <begin position="168"/>
        <end position="186"/>
    </location>
</feature>
<dbReference type="Pfam" id="PF13439">
    <property type="entry name" value="Glyco_transf_4"/>
    <property type="match status" value="1"/>
</dbReference>
<feature type="transmembrane region" description="Helical" evidence="1">
    <location>
        <begin position="224"/>
        <end position="241"/>
    </location>
</feature>
<evidence type="ECO:0000313" key="4">
    <source>
        <dbReference type="EMBL" id="PKU23236.1"/>
    </source>
</evidence>
<keyword evidence="1" id="KW-1133">Transmembrane helix</keyword>
<dbReference type="InterPro" id="IPR002656">
    <property type="entry name" value="Acyl_transf_3_dom"/>
</dbReference>
<feature type="transmembrane region" description="Helical" evidence="1">
    <location>
        <begin position="247"/>
        <end position="263"/>
    </location>
</feature>
<evidence type="ECO:0008006" key="6">
    <source>
        <dbReference type="Google" id="ProtNLM"/>
    </source>
</evidence>
<evidence type="ECO:0000259" key="2">
    <source>
        <dbReference type="Pfam" id="PF01757"/>
    </source>
</evidence>
<dbReference type="Pfam" id="PF01757">
    <property type="entry name" value="Acyl_transf_3"/>
    <property type="match status" value="1"/>
</dbReference>
<evidence type="ECO:0000256" key="1">
    <source>
        <dbReference type="SAM" id="Phobius"/>
    </source>
</evidence>
<dbReference type="GO" id="GO:0016747">
    <property type="term" value="F:acyltransferase activity, transferring groups other than amino-acyl groups"/>
    <property type="evidence" value="ECO:0007669"/>
    <property type="project" value="InterPro"/>
</dbReference>
<sequence length="757" mass="83005">MRSEEQFADNNFTVLRLVLALLVVLGHFKAFIGVFSPAWPFNYAATAVECFFVVSGYLVTNSFDRDPDIKRFFIKRVCRIYPLYIAVVTAQTIVLGLLVPGGFLANLGAMARYLLANALFANFLQHDVGQGALSSLVDPSLNASLWTLKIEFAFYLTVPFLWRAVGRWGAKVLIVLFFLSILYREIMENADYVTYAKQLPGQMQFFVLGIAAYRYRHILAVNRYIGLAEGIALAVIVTLLMPWRPLVVYPLAVGALVATLALYTPRLRLRIDISYGVYLLHAPIIQLSLLFDLYRPGWDGLAAVVVTVVVLAALAERTIEAPGIAFGRALIGRLGLRRPPRSSEISNSGDLTVVVLNDFCHVQGGASKVAIDEAIGLARSGIRVVFVGAVGPVCPELRQSPLTVECLDQPQLLDVARHPGVILQGLWNGKAGRKVSAILRTLPRERTIVHLHGYTKALTTSPVRAAKRLGIPVICTLHDFFSACPNGAFFDYAQLKPCTRQPLSPACILTHCDKRRYGHKLFRVARGAIQRSLGRFPVAVAHYITLSERSAAILAPHLPARAHMHPLPNLIGVPRAEPVPVAQNRDILYVGRLDEEKGVRLLTEAARSLDMAVTFVGDGPLRADIEAIPGMTVTGWLSAEGVQEHLSRVRCLVFPSLWYETFGLTVAEAAARGIPAIVSDISAAAERIEDGVTGWRFESGNAADLTRCLALTRDDWLVWKAGVAAYRAFWENAPTEDAHTAGLLKIYRSAMARGAAA</sequence>
<dbReference type="EMBL" id="PIUM01000022">
    <property type="protein sequence ID" value="PKU23236.1"/>
    <property type="molecule type" value="Genomic_DNA"/>
</dbReference>
<dbReference type="RefSeq" id="WP_101251934.1">
    <property type="nucleotide sequence ID" value="NZ_PIUM01000022.1"/>
</dbReference>
<dbReference type="AlphaFoldDB" id="A0A2N3PS85"/>
<dbReference type="GO" id="GO:0016757">
    <property type="term" value="F:glycosyltransferase activity"/>
    <property type="evidence" value="ECO:0007669"/>
    <property type="project" value="TreeGrafter"/>
</dbReference>
<name>A0A2N3PS85_9PROT</name>
<evidence type="ECO:0000259" key="3">
    <source>
        <dbReference type="Pfam" id="PF13439"/>
    </source>
</evidence>
<protein>
    <recommendedName>
        <fullName evidence="6">Acyltransferase</fullName>
    </recommendedName>
</protein>
<organism evidence="4 5">
    <name type="scientific">Telmatospirillum siberiense</name>
    <dbReference type="NCBI Taxonomy" id="382514"/>
    <lineage>
        <taxon>Bacteria</taxon>
        <taxon>Pseudomonadati</taxon>
        <taxon>Pseudomonadota</taxon>
        <taxon>Alphaproteobacteria</taxon>
        <taxon>Rhodospirillales</taxon>
        <taxon>Rhodospirillaceae</taxon>
        <taxon>Telmatospirillum</taxon>
    </lineage>
</organism>
<reference evidence="5" key="1">
    <citation type="submission" date="2017-12" db="EMBL/GenBank/DDBJ databases">
        <title>Draft genome sequence of Telmatospirillum siberiense 26-4b1T, an acidotolerant peatland alphaproteobacterium potentially involved in sulfur cycling.</title>
        <authorList>
            <person name="Hausmann B."/>
            <person name="Pjevac P."/>
            <person name="Schreck K."/>
            <person name="Herbold C.W."/>
            <person name="Daims H."/>
            <person name="Wagner M."/>
            <person name="Pester M."/>
            <person name="Loy A."/>
        </authorList>
    </citation>
    <scope>NUCLEOTIDE SEQUENCE [LARGE SCALE GENOMIC DNA]</scope>
    <source>
        <strain evidence="5">26-4b1</strain>
    </source>
</reference>
<feature type="domain" description="Glycosyltransferase subfamily 4-like N-terminal" evidence="3">
    <location>
        <begin position="364"/>
        <end position="569"/>
    </location>
</feature>